<dbReference type="InterPro" id="IPR036864">
    <property type="entry name" value="Zn2-C6_fun-type_DNA-bd_sf"/>
</dbReference>
<dbReference type="PANTHER" id="PTHR31845:SF18">
    <property type="entry name" value="ZN(II)2CYS6 TRANSCRIPTION FACTOR (EUROFUNG)"/>
    <property type="match status" value="1"/>
</dbReference>
<dbReference type="PANTHER" id="PTHR31845">
    <property type="entry name" value="FINGER DOMAIN PROTEIN, PUTATIVE-RELATED"/>
    <property type="match status" value="1"/>
</dbReference>
<evidence type="ECO:0000256" key="3">
    <source>
        <dbReference type="ARBA" id="ARBA00023125"/>
    </source>
</evidence>
<comment type="caution">
    <text evidence="8">The sequence shown here is derived from an EMBL/GenBank/DDBJ whole genome shotgun (WGS) entry which is preliminary data.</text>
</comment>
<feature type="domain" description="Zn(2)-C6 fungal-type" evidence="7">
    <location>
        <begin position="15"/>
        <end position="45"/>
    </location>
</feature>
<name>A0ABR1W0Q2_9PEZI</name>
<evidence type="ECO:0000256" key="1">
    <source>
        <dbReference type="ARBA" id="ARBA00004123"/>
    </source>
</evidence>
<evidence type="ECO:0000313" key="8">
    <source>
        <dbReference type="EMBL" id="KAK8077081.1"/>
    </source>
</evidence>
<keyword evidence="2" id="KW-0805">Transcription regulation</keyword>
<proteinExistence type="predicted"/>
<keyword evidence="3" id="KW-0238">DNA-binding</keyword>
<organism evidence="8 9">
    <name type="scientific">Apiospora saccharicola</name>
    <dbReference type="NCBI Taxonomy" id="335842"/>
    <lineage>
        <taxon>Eukaryota</taxon>
        <taxon>Fungi</taxon>
        <taxon>Dikarya</taxon>
        <taxon>Ascomycota</taxon>
        <taxon>Pezizomycotina</taxon>
        <taxon>Sordariomycetes</taxon>
        <taxon>Xylariomycetidae</taxon>
        <taxon>Amphisphaeriales</taxon>
        <taxon>Apiosporaceae</taxon>
        <taxon>Apiospora</taxon>
    </lineage>
</organism>
<protein>
    <submittedName>
        <fullName evidence="8">C6 transcription factor</fullName>
    </submittedName>
</protein>
<keyword evidence="9" id="KW-1185">Reference proteome</keyword>
<evidence type="ECO:0000259" key="7">
    <source>
        <dbReference type="PROSITE" id="PS00463"/>
    </source>
</evidence>
<accession>A0ABR1W0Q2</accession>
<feature type="compositionally biased region" description="Polar residues" evidence="6">
    <location>
        <begin position="117"/>
        <end position="129"/>
    </location>
</feature>
<evidence type="ECO:0000256" key="6">
    <source>
        <dbReference type="SAM" id="MobiDB-lite"/>
    </source>
</evidence>
<dbReference type="InterPro" id="IPR051089">
    <property type="entry name" value="prtT"/>
</dbReference>
<feature type="region of interest" description="Disordered" evidence="6">
    <location>
        <begin position="85"/>
        <end position="137"/>
    </location>
</feature>
<evidence type="ECO:0000256" key="4">
    <source>
        <dbReference type="ARBA" id="ARBA00023163"/>
    </source>
</evidence>
<comment type="subcellular location">
    <subcellularLocation>
        <location evidence="1">Nucleus</location>
    </subcellularLocation>
</comment>
<reference evidence="8 9" key="1">
    <citation type="submission" date="2023-01" db="EMBL/GenBank/DDBJ databases">
        <title>Analysis of 21 Apiospora genomes using comparative genomics revels a genus with tremendous synthesis potential of carbohydrate active enzymes and secondary metabolites.</title>
        <authorList>
            <person name="Sorensen T."/>
        </authorList>
    </citation>
    <scope>NUCLEOTIDE SEQUENCE [LARGE SCALE GENOMIC DNA]</scope>
    <source>
        <strain evidence="8 9">CBS 83171</strain>
    </source>
</reference>
<sequence length="442" mass="48935">MERGPVVRSAGYGQACHRCTKAKCRCVLRAQGDGCERCHRLKRVCQPSESQQRHAADGQQQEVNGRIAALEGELGHLVAQLKARQVLADSERHPDTDTTAAPQEPQPPAGPSGSSLVAPTSSATFSRNEPTPLVHHDPVAAPLDTAATPERVEEDDLLLATCLDKFSSSMLPCFPFIHFGCQPTVAQLRRHRPQLLRAIVCVAWPFAREKRSRALELKRTLFQAFHMRQERERRQQQEEETESSSIDLLLAILTYVAWGWDHVHGGGGGLSYLMMPCMSLVGEMFLDRPSPPNLRTATMFDEPRMAIPPSPETRCALLGCFVLSSAIASFFANMDAMHWTPPMEEALAALSGGNDAFSSHTGLILHVRLRLLSLKAGKLCWKSQPHQERQMELALPVDPVDTDGDGLLRQLQELRRSASTPSGHLQRKRIYHHSLVPSHSDA</sequence>
<evidence type="ECO:0000256" key="2">
    <source>
        <dbReference type="ARBA" id="ARBA00023015"/>
    </source>
</evidence>
<evidence type="ECO:0000313" key="9">
    <source>
        <dbReference type="Proteomes" id="UP001446871"/>
    </source>
</evidence>
<evidence type="ECO:0000256" key="5">
    <source>
        <dbReference type="ARBA" id="ARBA00023242"/>
    </source>
</evidence>
<dbReference type="PROSITE" id="PS00463">
    <property type="entry name" value="ZN2_CY6_FUNGAL_1"/>
    <property type="match status" value="1"/>
</dbReference>
<dbReference type="Gene3D" id="4.10.240.10">
    <property type="entry name" value="Zn(2)-C6 fungal-type DNA-binding domain"/>
    <property type="match status" value="1"/>
</dbReference>
<keyword evidence="5" id="KW-0539">Nucleus</keyword>
<dbReference type="EMBL" id="JAQQWM010000002">
    <property type="protein sequence ID" value="KAK8077081.1"/>
    <property type="molecule type" value="Genomic_DNA"/>
</dbReference>
<dbReference type="InterPro" id="IPR001138">
    <property type="entry name" value="Zn2Cys6_DnaBD"/>
</dbReference>
<dbReference type="Proteomes" id="UP001446871">
    <property type="component" value="Unassembled WGS sequence"/>
</dbReference>
<gene>
    <name evidence="8" type="ORF">PG996_003251</name>
</gene>
<keyword evidence="4" id="KW-0804">Transcription</keyword>